<dbReference type="GO" id="GO:0005886">
    <property type="term" value="C:plasma membrane"/>
    <property type="evidence" value="ECO:0007669"/>
    <property type="project" value="TreeGrafter"/>
</dbReference>
<dbReference type="GeneTree" id="ENSGT00950000182977"/>
<dbReference type="Gene3D" id="2.60.40.10">
    <property type="entry name" value="Immunoglobulins"/>
    <property type="match status" value="2"/>
</dbReference>
<evidence type="ECO:0000313" key="6">
    <source>
        <dbReference type="Ensembl" id="ENSSFOP00015015784.2"/>
    </source>
</evidence>
<dbReference type="Proteomes" id="UP000694397">
    <property type="component" value="Chromosome 19"/>
</dbReference>
<keyword evidence="7" id="KW-1185">Reference proteome</keyword>
<name>A0A8C9RNE6_SCLFO</name>
<reference evidence="6" key="3">
    <citation type="submission" date="2025-09" db="UniProtKB">
        <authorList>
            <consortium name="Ensembl"/>
        </authorList>
    </citation>
    <scope>IDENTIFICATION</scope>
</reference>
<evidence type="ECO:0000256" key="4">
    <source>
        <dbReference type="SAM" id="Phobius"/>
    </source>
</evidence>
<dbReference type="PANTHER" id="PTHR11860">
    <property type="entry name" value="POLYMERIC-IMMUNOGLOBULIN RECEPTOR"/>
    <property type="match status" value="1"/>
</dbReference>
<dbReference type="InterPro" id="IPR013106">
    <property type="entry name" value="Ig_V-set"/>
</dbReference>
<accession>A0A8C9RNE6</accession>
<dbReference type="InterPro" id="IPR050671">
    <property type="entry name" value="CD300_family_receptors"/>
</dbReference>
<dbReference type="SUPFAM" id="SSF48726">
    <property type="entry name" value="Immunoglobulin"/>
    <property type="match status" value="2"/>
</dbReference>
<protein>
    <recommendedName>
        <fullName evidence="5">Ig-like domain-containing protein</fullName>
    </recommendedName>
</protein>
<dbReference type="AlphaFoldDB" id="A0A8C9RNE6"/>
<reference evidence="6 7" key="1">
    <citation type="submission" date="2019-04" db="EMBL/GenBank/DDBJ databases">
        <authorList>
            <consortium name="Wellcome Sanger Institute Data Sharing"/>
        </authorList>
    </citation>
    <scope>NUCLEOTIDE SEQUENCE [LARGE SCALE GENOMIC DNA]</scope>
</reference>
<dbReference type="Pfam" id="PF07686">
    <property type="entry name" value="V-set"/>
    <property type="match status" value="2"/>
</dbReference>
<dbReference type="PROSITE" id="PS50835">
    <property type="entry name" value="IG_LIKE"/>
    <property type="match status" value="2"/>
</dbReference>
<dbReference type="GO" id="GO:0004888">
    <property type="term" value="F:transmembrane signaling receptor activity"/>
    <property type="evidence" value="ECO:0007669"/>
    <property type="project" value="TreeGrafter"/>
</dbReference>
<dbReference type="InterPro" id="IPR007110">
    <property type="entry name" value="Ig-like_dom"/>
</dbReference>
<sequence>MRLRFLQNDDFPVAFAGSYTLTTVDRMQVQKGGSVTIPCLYEDRYKTNVKYWCKLSRGQCHFKIRNDSPLRRRKVSIIDDPAHRVFTAVMENLTNEDSSFYQCGVETSKFTEDNVFLYLSVTDGTPELTVDKQEVTAVEGGTVTVQCRYSDSRSPKKWCKIGGSCVARNSGTLDKRFVQIADDKKQKIMRVTLEGLEMNDTAWYWCGTEFLQVPVHIRVTQKTKTTKASISKESTRRYGNTESWVLPVLLMILGVLVLLTVVVVSWKVWSRHSEYIVQTSAEGMETDIL</sequence>
<dbReference type="PANTHER" id="PTHR11860:SF87">
    <property type="entry name" value="CMRF35-LIKE MOLECULE 8"/>
    <property type="match status" value="1"/>
</dbReference>
<proteinExistence type="predicted"/>
<dbReference type="InterPro" id="IPR013783">
    <property type="entry name" value="Ig-like_fold"/>
</dbReference>
<dbReference type="Ensembl" id="ENSSFOT00015015968.2">
    <property type="protein sequence ID" value="ENSSFOP00015015784.2"/>
    <property type="gene ID" value="ENSSFOG00015010187.2"/>
</dbReference>
<keyword evidence="4" id="KW-1133">Transmembrane helix</keyword>
<evidence type="ECO:0000256" key="2">
    <source>
        <dbReference type="ARBA" id="ARBA00022692"/>
    </source>
</evidence>
<keyword evidence="2 4" id="KW-0812">Transmembrane</keyword>
<dbReference type="SMART" id="SM00409">
    <property type="entry name" value="IG"/>
    <property type="match status" value="2"/>
</dbReference>
<evidence type="ECO:0000259" key="5">
    <source>
        <dbReference type="PROSITE" id="PS50835"/>
    </source>
</evidence>
<evidence type="ECO:0000256" key="1">
    <source>
        <dbReference type="ARBA" id="ARBA00004370"/>
    </source>
</evidence>
<dbReference type="OrthoDB" id="8920197at2759"/>
<keyword evidence="3 4" id="KW-0472">Membrane</keyword>
<dbReference type="InterPro" id="IPR036179">
    <property type="entry name" value="Ig-like_dom_sf"/>
</dbReference>
<evidence type="ECO:0000313" key="7">
    <source>
        <dbReference type="Proteomes" id="UP000694397"/>
    </source>
</evidence>
<dbReference type="InterPro" id="IPR003599">
    <property type="entry name" value="Ig_sub"/>
</dbReference>
<feature type="domain" description="Ig-like" evidence="5">
    <location>
        <begin position="126"/>
        <end position="231"/>
    </location>
</feature>
<feature type="transmembrane region" description="Helical" evidence="4">
    <location>
        <begin position="244"/>
        <end position="266"/>
    </location>
</feature>
<feature type="domain" description="Ig-like" evidence="5">
    <location>
        <begin position="12"/>
        <end position="122"/>
    </location>
</feature>
<comment type="subcellular location">
    <subcellularLocation>
        <location evidence="1">Membrane</location>
    </subcellularLocation>
</comment>
<dbReference type="CDD" id="cd05716">
    <property type="entry name" value="IgV_pIgR_like"/>
    <property type="match status" value="1"/>
</dbReference>
<evidence type="ECO:0000256" key="3">
    <source>
        <dbReference type="ARBA" id="ARBA00023136"/>
    </source>
</evidence>
<reference evidence="6" key="2">
    <citation type="submission" date="2025-08" db="UniProtKB">
        <authorList>
            <consortium name="Ensembl"/>
        </authorList>
    </citation>
    <scope>IDENTIFICATION</scope>
</reference>
<organism evidence="6 7">
    <name type="scientific">Scleropages formosus</name>
    <name type="common">Asian bonytongue</name>
    <name type="synonym">Osteoglossum formosum</name>
    <dbReference type="NCBI Taxonomy" id="113540"/>
    <lineage>
        <taxon>Eukaryota</taxon>
        <taxon>Metazoa</taxon>
        <taxon>Chordata</taxon>
        <taxon>Craniata</taxon>
        <taxon>Vertebrata</taxon>
        <taxon>Euteleostomi</taxon>
        <taxon>Actinopterygii</taxon>
        <taxon>Neopterygii</taxon>
        <taxon>Teleostei</taxon>
        <taxon>Osteoglossocephala</taxon>
        <taxon>Osteoglossomorpha</taxon>
        <taxon>Osteoglossiformes</taxon>
        <taxon>Osteoglossidae</taxon>
        <taxon>Scleropages</taxon>
    </lineage>
</organism>